<evidence type="ECO:0000256" key="2">
    <source>
        <dbReference type="SAM" id="Phobius"/>
    </source>
</evidence>
<feature type="compositionally biased region" description="Low complexity" evidence="1">
    <location>
        <begin position="221"/>
        <end position="231"/>
    </location>
</feature>
<dbReference type="AlphaFoldDB" id="A0A0J9S954"/>
<feature type="transmembrane region" description="Helical" evidence="2">
    <location>
        <begin position="668"/>
        <end position="688"/>
    </location>
</feature>
<feature type="compositionally biased region" description="Basic and acidic residues" evidence="1">
    <location>
        <begin position="342"/>
        <end position="359"/>
    </location>
</feature>
<feature type="compositionally biased region" description="Basic and acidic residues" evidence="1">
    <location>
        <begin position="279"/>
        <end position="298"/>
    </location>
</feature>
<dbReference type="EMBL" id="KQ234328">
    <property type="protein sequence ID" value="KMZ79490.1"/>
    <property type="molecule type" value="Genomic_DNA"/>
</dbReference>
<keyword evidence="2" id="KW-1133">Transmembrane helix</keyword>
<dbReference type="Proteomes" id="UP000053562">
    <property type="component" value="Unassembled WGS sequence"/>
</dbReference>
<dbReference type="OrthoDB" id="366215at2759"/>
<feature type="compositionally biased region" description="Basic and acidic residues" evidence="1">
    <location>
        <begin position="242"/>
        <end position="267"/>
    </location>
</feature>
<feature type="transmembrane region" description="Helical" evidence="2">
    <location>
        <begin position="629"/>
        <end position="648"/>
    </location>
</feature>
<evidence type="ECO:0008006" key="5">
    <source>
        <dbReference type="Google" id="ProtNLM"/>
    </source>
</evidence>
<feature type="compositionally biased region" description="Basic residues" evidence="1">
    <location>
        <begin position="77"/>
        <end position="86"/>
    </location>
</feature>
<evidence type="ECO:0000313" key="4">
    <source>
        <dbReference type="Proteomes" id="UP000053562"/>
    </source>
</evidence>
<keyword evidence="2" id="KW-0472">Membrane</keyword>
<name>A0A0J9S954_PLAVI</name>
<gene>
    <name evidence="3" type="ORF">PVIIG_04748</name>
</gene>
<evidence type="ECO:0000313" key="3">
    <source>
        <dbReference type="EMBL" id="KMZ79490.1"/>
    </source>
</evidence>
<organism evidence="3 4">
    <name type="scientific">Plasmodium vivax India VII</name>
    <dbReference type="NCBI Taxonomy" id="1077284"/>
    <lineage>
        <taxon>Eukaryota</taxon>
        <taxon>Sar</taxon>
        <taxon>Alveolata</taxon>
        <taxon>Apicomplexa</taxon>
        <taxon>Aconoidasida</taxon>
        <taxon>Haemosporida</taxon>
        <taxon>Plasmodiidae</taxon>
        <taxon>Plasmodium</taxon>
        <taxon>Plasmodium (Plasmodium)</taxon>
    </lineage>
</organism>
<feature type="transmembrane region" description="Helical" evidence="2">
    <location>
        <begin position="583"/>
        <end position="601"/>
    </location>
</feature>
<feature type="region of interest" description="Disordered" evidence="1">
    <location>
        <begin position="221"/>
        <end position="365"/>
    </location>
</feature>
<protein>
    <recommendedName>
        <fullName evidence="5">Basal complex transmembrane protein 1</fullName>
    </recommendedName>
</protein>
<proteinExistence type="predicted"/>
<feature type="compositionally biased region" description="Polar residues" evidence="1">
    <location>
        <begin position="232"/>
        <end position="241"/>
    </location>
</feature>
<reference evidence="3 4" key="1">
    <citation type="submission" date="2011-08" db="EMBL/GenBank/DDBJ databases">
        <title>The Genome Sequence of Plasmodium vivax India VII.</title>
        <authorList>
            <consortium name="The Broad Institute Genome Sequencing Platform"/>
            <consortium name="The Broad Institute Genome Sequencing Center for Infectious Disease"/>
            <person name="Neafsey D."/>
            <person name="Carlton J."/>
            <person name="Barnwell J."/>
            <person name="Collins W."/>
            <person name="Escalante A."/>
            <person name="Mullikin J."/>
            <person name="Saul A."/>
            <person name="Guigo R."/>
            <person name="Camara F."/>
            <person name="Young S.K."/>
            <person name="Zeng Q."/>
            <person name="Gargeya S."/>
            <person name="Fitzgerald M."/>
            <person name="Haas B."/>
            <person name="Abouelleil A."/>
            <person name="Alvarado L."/>
            <person name="Arachchi H.M."/>
            <person name="Berlin A."/>
            <person name="Brown A."/>
            <person name="Chapman S.B."/>
            <person name="Chen Z."/>
            <person name="Dunbar C."/>
            <person name="Freedman E."/>
            <person name="Gearin G."/>
            <person name="Gellesch M."/>
            <person name="Goldberg J."/>
            <person name="Griggs A."/>
            <person name="Gujja S."/>
            <person name="Heiman D."/>
            <person name="Howarth C."/>
            <person name="Larson L."/>
            <person name="Lui A."/>
            <person name="MacDonald P.J.P."/>
            <person name="Montmayeur A."/>
            <person name="Murphy C."/>
            <person name="Neiman D."/>
            <person name="Pearson M."/>
            <person name="Priest M."/>
            <person name="Roberts A."/>
            <person name="Saif S."/>
            <person name="Shea T."/>
            <person name="Shenoy N."/>
            <person name="Sisk P."/>
            <person name="Stolte C."/>
            <person name="Sykes S."/>
            <person name="Wortman J."/>
            <person name="Nusbaum C."/>
            <person name="Birren B."/>
        </authorList>
    </citation>
    <scope>NUCLEOTIDE SEQUENCE [LARGE SCALE GENOMIC DNA]</scope>
    <source>
        <strain evidence="3 4">India VII</strain>
    </source>
</reference>
<accession>A0A0J9S954</accession>
<keyword evidence="2" id="KW-0812">Transmembrane</keyword>
<evidence type="ECO:0000256" key="1">
    <source>
        <dbReference type="SAM" id="MobiDB-lite"/>
    </source>
</evidence>
<sequence>MVKSASKSNDTEIDDFSLNINNSNDFDRVLNEIKLKEFHHEKSKTRKHTKSKVKLKNVNDVENDMVSLNPQSDKGTKKNKRILSKNKGKEKLPQNDVSSMNAPNVMNTPNAVNAQNSNLYDTPVFPQITSLILYHEKENNNSESSSSIKNAINEKIKRHNSNHKIEKHTIYDIYAKTLKKLSIEDESDVLKESDEGNFYFNMNKISDKRKGNLNFSNSNFSNNTSDVSSSNLIPTYQTKGSNVDKKINHQNEKDAKLREIKHSDRGAQPKQQRHHSKEKKTQKDLEQLPRNEAPERDANFYYDEETFNASHLNKERHSCKNGGDSSDEKQNAKGMVKGKRAGGRERGRESDKYEHERDTNGGTYKSEQKCKLKGVSASVDLNLYLDEQPYARDAKLPADLLNTNESKSSAKEYLTQKERDYLNLSNSLSIESLHENVREETQGDEMGNEKCEIANTKGNDQVVSNYDDDNVYGAKGSIQTSLKDIPEINTYHSLNDLLHKKKKYINGKPNENYATSEITTTDSEYSIDEKLNINMSYEDFKNKNQSDMLSVVQVSKSKEKLLKVVNSKHILNIRKLLRIMREFYIGFIGLQLIYFITYLLFGNNSVYLIQIVSISCTFFSLLDANYHGYLLNGFIDLCVAIFLNIAILEDIAGFKSLKSNDVLKNITLSNVVFLYIFSAFSFLNGYFIHKLHSMERRNIKHVIRSIESKAEQAVKSATLATSPSKSVY</sequence>
<feature type="region of interest" description="Disordered" evidence="1">
    <location>
        <begin position="65"/>
        <end position="103"/>
    </location>
</feature>